<evidence type="ECO:0000256" key="1">
    <source>
        <dbReference type="ARBA" id="ARBA00004123"/>
    </source>
</evidence>
<evidence type="ECO:0000256" key="4">
    <source>
        <dbReference type="ARBA" id="ARBA00014872"/>
    </source>
</evidence>
<dbReference type="Proteomes" id="UP000095751">
    <property type="component" value="Unassembled WGS sequence"/>
</dbReference>
<dbReference type="PANTHER" id="PTHR15975:SF0">
    <property type="entry name" value="CCR4-NOT TRANSCRIPTION COMPLEX SUBUNIT 11"/>
    <property type="match status" value="1"/>
</dbReference>
<dbReference type="GO" id="GO:0031047">
    <property type="term" value="P:regulatory ncRNA-mediated gene silencing"/>
    <property type="evidence" value="ECO:0007669"/>
    <property type="project" value="UniProtKB-KW"/>
</dbReference>
<evidence type="ECO:0000256" key="5">
    <source>
        <dbReference type="ARBA" id="ARBA00022490"/>
    </source>
</evidence>
<dbReference type="KEGG" id="fcy:FRACYDRAFT_163296"/>
<keyword evidence="5" id="KW-0963">Cytoplasm</keyword>
<dbReference type="Pfam" id="PF10155">
    <property type="entry name" value="CNOT11"/>
    <property type="match status" value="1"/>
</dbReference>
<dbReference type="GO" id="GO:0005737">
    <property type="term" value="C:cytoplasm"/>
    <property type="evidence" value="ECO:0007669"/>
    <property type="project" value="UniProtKB-SubCell"/>
</dbReference>
<protein>
    <recommendedName>
        <fullName evidence="4">CCR4-NOT transcription complex subunit 11</fullName>
    </recommendedName>
</protein>
<organism evidence="10 11">
    <name type="scientific">Fragilariopsis cylindrus CCMP1102</name>
    <dbReference type="NCBI Taxonomy" id="635003"/>
    <lineage>
        <taxon>Eukaryota</taxon>
        <taxon>Sar</taxon>
        <taxon>Stramenopiles</taxon>
        <taxon>Ochrophyta</taxon>
        <taxon>Bacillariophyta</taxon>
        <taxon>Bacillariophyceae</taxon>
        <taxon>Bacillariophycidae</taxon>
        <taxon>Bacillariales</taxon>
        <taxon>Bacillariaceae</taxon>
        <taxon>Fragilariopsis</taxon>
    </lineage>
</organism>
<dbReference type="GO" id="GO:0005634">
    <property type="term" value="C:nucleus"/>
    <property type="evidence" value="ECO:0007669"/>
    <property type="project" value="UniProtKB-SubCell"/>
</dbReference>
<keyword evidence="11" id="KW-1185">Reference proteome</keyword>
<reference evidence="10 11" key="1">
    <citation type="submission" date="2016-09" db="EMBL/GenBank/DDBJ databases">
        <title>Extensive genetic diversity and differential bi-allelic expression allows diatom success in the polar Southern Ocean.</title>
        <authorList>
            <consortium name="DOE Joint Genome Institute"/>
            <person name="Mock T."/>
            <person name="Otillar R.P."/>
            <person name="Strauss J."/>
            <person name="Dupont C."/>
            <person name="Frickenhaus S."/>
            <person name="Maumus F."/>
            <person name="Mcmullan M."/>
            <person name="Sanges R."/>
            <person name="Schmutz J."/>
            <person name="Toseland A."/>
            <person name="Valas R."/>
            <person name="Veluchamy A."/>
            <person name="Ward B.J."/>
            <person name="Allen A."/>
            <person name="Barry K."/>
            <person name="Falciatore A."/>
            <person name="Ferrante M."/>
            <person name="Fortunato A.E."/>
            <person name="Gloeckner G."/>
            <person name="Gruber A."/>
            <person name="Hipkin R."/>
            <person name="Janech M."/>
            <person name="Kroth P."/>
            <person name="Leese F."/>
            <person name="Lindquist E."/>
            <person name="Lyon B.R."/>
            <person name="Martin J."/>
            <person name="Mayer C."/>
            <person name="Parker M."/>
            <person name="Quesneville H."/>
            <person name="Raymond J."/>
            <person name="Uhlig C."/>
            <person name="Valentin K.U."/>
            <person name="Worden A.Z."/>
            <person name="Armbrust E.V."/>
            <person name="Bowler C."/>
            <person name="Green B."/>
            <person name="Moulton V."/>
            <person name="Van Oosterhout C."/>
            <person name="Grigoriev I."/>
        </authorList>
    </citation>
    <scope>NUCLEOTIDE SEQUENCE [LARGE SCALE GENOMIC DNA]</scope>
    <source>
        <strain evidence="10 11">CCMP1102</strain>
    </source>
</reference>
<evidence type="ECO:0000256" key="6">
    <source>
        <dbReference type="ARBA" id="ARBA00023015"/>
    </source>
</evidence>
<evidence type="ECO:0000313" key="10">
    <source>
        <dbReference type="EMBL" id="OEU10056.1"/>
    </source>
</evidence>
<evidence type="ECO:0000313" key="11">
    <source>
        <dbReference type="Proteomes" id="UP000095751"/>
    </source>
</evidence>
<proteinExistence type="inferred from homology"/>
<feature type="non-terminal residue" evidence="10">
    <location>
        <position position="164"/>
    </location>
</feature>
<comment type="subcellular location">
    <subcellularLocation>
        <location evidence="2">Cytoplasm</location>
    </subcellularLocation>
    <subcellularLocation>
        <location evidence="1">Nucleus</location>
    </subcellularLocation>
</comment>
<name>A0A1E7EW16_9STRA</name>
<evidence type="ECO:0000256" key="8">
    <source>
        <dbReference type="ARBA" id="ARBA00023163"/>
    </source>
</evidence>
<keyword evidence="8" id="KW-0804">Transcription</keyword>
<dbReference type="GO" id="GO:0030014">
    <property type="term" value="C:CCR4-NOT complex"/>
    <property type="evidence" value="ECO:0007669"/>
    <property type="project" value="InterPro"/>
</dbReference>
<dbReference type="AlphaFoldDB" id="A0A1E7EW16"/>
<dbReference type="OrthoDB" id="10265389at2759"/>
<keyword evidence="7" id="KW-0943">RNA-mediated gene silencing</keyword>
<dbReference type="EMBL" id="KV784373">
    <property type="protein sequence ID" value="OEU10056.1"/>
    <property type="molecule type" value="Genomic_DNA"/>
</dbReference>
<evidence type="ECO:0000256" key="9">
    <source>
        <dbReference type="ARBA" id="ARBA00023242"/>
    </source>
</evidence>
<keyword evidence="6" id="KW-0805">Transcription regulation</keyword>
<comment type="similarity">
    <text evidence="3">Belongs to the CNOT11 family.</text>
</comment>
<evidence type="ECO:0000256" key="2">
    <source>
        <dbReference type="ARBA" id="ARBA00004496"/>
    </source>
</evidence>
<dbReference type="InterPro" id="IPR019312">
    <property type="entry name" value="CNOT11"/>
</dbReference>
<feature type="non-terminal residue" evidence="10">
    <location>
        <position position="1"/>
    </location>
</feature>
<dbReference type="PANTHER" id="PTHR15975">
    <property type="entry name" value="CCR4-NOT TRANSCRIPTION COMPLEX SUBUNIT 11"/>
    <property type="match status" value="1"/>
</dbReference>
<keyword evidence="9" id="KW-0539">Nucleus</keyword>
<evidence type="ECO:0000256" key="7">
    <source>
        <dbReference type="ARBA" id="ARBA00023158"/>
    </source>
</evidence>
<accession>A0A1E7EW16</accession>
<sequence>GLTPQNLPRLVDHNPLIAHECLLVILQHSPENVKNEYLSALVGMDMSLHSMEVVNRLATHNHMHAVATSTDANTTTTTIDRRRRREPVLHPEYINLFISSCIASCENMPDRHAQNRLVRLVCVFIQSLLRNHIVDVDDVYFEVQAFCIEFSRIREASILLLLLK</sequence>
<evidence type="ECO:0000256" key="3">
    <source>
        <dbReference type="ARBA" id="ARBA00008030"/>
    </source>
</evidence>
<dbReference type="InParanoid" id="A0A1E7EW16"/>
<gene>
    <name evidence="10" type="ORF">FRACYDRAFT_163296</name>
</gene>